<dbReference type="CDD" id="cd10449">
    <property type="entry name" value="GIY-YIG_SLX1_like"/>
    <property type="match status" value="1"/>
</dbReference>
<dbReference type="RefSeq" id="WP_311349056.1">
    <property type="nucleotide sequence ID" value="NZ_JAVRHR010000001.1"/>
</dbReference>
<dbReference type="SUPFAM" id="SSF82771">
    <property type="entry name" value="GIY-YIG endonuclease"/>
    <property type="match status" value="1"/>
</dbReference>
<dbReference type="PANTHER" id="PTHR34477:SF1">
    <property type="entry name" value="UPF0213 PROTEIN YHBQ"/>
    <property type="match status" value="1"/>
</dbReference>
<name>A0ABU3A5P2_9FLAO</name>
<dbReference type="Gene3D" id="3.40.1440.10">
    <property type="entry name" value="GIY-YIG endonuclease"/>
    <property type="match status" value="1"/>
</dbReference>
<sequence length="88" mass="10512">MCYYFYAIASKKDGRIYKGVSQDVDQRLKWHNEGKTKSTKGYRPWQLVYVEKVDDLKEALEKEKYYKSGIGREQLKELIKQWPRSSAE</sequence>
<evidence type="ECO:0000256" key="1">
    <source>
        <dbReference type="ARBA" id="ARBA00007435"/>
    </source>
</evidence>
<proteinExistence type="inferred from homology"/>
<organism evidence="3 4">
    <name type="scientific">Croceitalea rosinachiae</name>
    <dbReference type="NCBI Taxonomy" id="3075596"/>
    <lineage>
        <taxon>Bacteria</taxon>
        <taxon>Pseudomonadati</taxon>
        <taxon>Bacteroidota</taxon>
        <taxon>Flavobacteriia</taxon>
        <taxon>Flavobacteriales</taxon>
        <taxon>Flavobacteriaceae</taxon>
        <taxon>Croceitalea</taxon>
    </lineage>
</organism>
<evidence type="ECO:0000313" key="3">
    <source>
        <dbReference type="EMBL" id="MDT0605484.1"/>
    </source>
</evidence>
<dbReference type="PANTHER" id="PTHR34477">
    <property type="entry name" value="UPF0213 PROTEIN YHBQ"/>
    <property type="match status" value="1"/>
</dbReference>
<feature type="domain" description="GIY-YIG" evidence="2">
    <location>
        <begin position="1"/>
        <end position="78"/>
    </location>
</feature>
<dbReference type="InterPro" id="IPR000305">
    <property type="entry name" value="GIY-YIG_endonuc"/>
</dbReference>
<dbReference type="Pfam" id="PF01541">
    <property type="entry name" value="GIY-YIG"/>
    <property type="match status" value="1"/>
</dbReference>
<comment type="caution">
    <text evidence="3">The sequence shown here is derived from an EMBL/GenBank/DDBJ whole genome shotgun (WGS) entry which is preliminary data.</text>
</comment>
<dbReference type="PROSITE" id="PS50164">
    <property type="entry name" value="GIY_YIG"/>
    <property type="match status" value="1"/>
</dbReference>
<protein>
    <submittedName>
        <fullName evidence="3">GIY-YIG nuclease family protein</fullName>
    </submittedName>
</protein>
<dbReference type="Proteomes" id="UP001255246">
    <property type="component" value="Unassembled WGS sequence"/>
</dbReference>
<accession>A0ABU3A5P2</accession>
<gene>
    <name evidence="3" type="ORF">RM706_00495</name>
</gene>
<evidence type="ECO:0000313" key="4">
    <source>
        <dbReference type="Proteomes" id="UP001255246"/>
    </source>
</evidence>
<keyword evidence="4" id="KW-1185">Reference proteome</keyword>
<dbReference type="EMBL" id="JAVRHR010000001">
    <property type="protein sequence ID" value="MDT0605484.1"/>
    <property type="molecule type" value="Genomic_DNA"/>
</dbReference>
<evidence type="ECO:0000259" key="2">
    <source>
        <dbReference type="PROSITE" id="PS50164"/>
    </source>
</evidence>
<comment type="similarity">
    <text evidence="1">Belongs to the UPF0213 family.</text>
</comment>
<dbReference type="InterPro" id="IPR050190">
    <property type="entry name" value="UPF0213_domain"/>
</dbReference>
<reference evidence="3 4" key="1">
    <citation type="submission" date="2023-09" db="EMBL/GenBank/DDBJ databases">
        <authorList>
            <person name="Rey-Velasco X."/>
        </authorList>
    </citation>
    <scope>NUCLEOTIDE SEQUENCE [LARGE SCALE GENOMIC DNA]</scope>
    <source>
        <strain evidence="3 4">F388</strain>
    </source>
</reference>
<dbReference type="InterPro" id="IPR035901">
    <property type="entry name" value="GIY-YIG_endonuc_sf"/>
</dbReference>